<gene>
    <name evidence="1" type="ORF">K7432_000474</name>
</gene>
<name>A0ABR2WB48_9FUNG</name>
<reference evidence="1 2" key="1">
    <citation type="submission" date="2023-04" db="EMBL/GenBank/DDBJ databases">
        <title>Genome of Basidiobolus ranarum AG-B5.</title>
        <authorList>
            <person name="Stajich J.E."/>
            <person name="Carter-House D."/>
            <person name="Gryganskyi A."/>
        </authorList>
    </citation>
    <scope>NUCLEOTIDE SEQUENCE [LARGE SCALE GENOMIC DNA]</scope>
    <source>
        <strain evidence="1 2">AG-B5</strain>
    </source>
</reference>
<comment type="caution">
    <text evidence="1">The sequence shown here is derived from an EMBL/GenBank/DDBJ whole genome shotgun (WGS) entry which is preliminary data.</text>
</comment>
<protein>
    <submittedName>
        <fullName evidence="1">Uncharacterized protein</fullName>
    </submittedName>
</protein>
<keyword evidence="2" id="KW-1185">Reference proteome</keyword>
<dbReference type="EMBL" id="JASJQH010006884">
    <property type="protein sequence ID" value="KAK9729191.1"/>
    <property type="molecule type" value="Genomic_DNA"/>
</dbReference>
<sequence>MPKLTPEERWKRVVLEKPDVFEVEKDSLVSCKVCEVSIKLRGTLDSLSILKHEKTEKHKRNYTHIQDALSGTELSEDSESTYDVVRRQSIDSSVLPYDNGEIRLALQHATKVVEDYELPWRRTIKFNINKQNLNDLIDLAYEKLYEDKEVTKVKAILLESTASIILEDEDLSVLQSGDVIVFHFVPSSP</sequence>
<proteinExistence type="predicted"/>
<evidence type="ECO:0000313" key="2">
    <source>
        <dbReference type="Proteomes" id="UP001479436"/>
    </source>
</evidence>
<accession>A0ABR2WB48</accession>
<dbReference type="Proteomes" id="UP001479436">
    <property type="component" value="Unassembled WGS sequence"/>
</dbReference>
<evidence type="ECO:0000313" key="1">
    <source>
        <dbReference type="EMBL" id="KAK9729191.1"/>
    </source>
</evidence>
<organism evidence="1 2">
    <name type="scientific">Basidiobolus ranarum</name>
    <dbReference type="NCBI Taxonomy" id="34480"/>
    <lineage>
        <taxon>Eukaryota</taxon>
        <taxon>Fungi</taxon>
        <taxon>Fungi incertae sedis</taxon>
        <taxon>Zoopagomycota</taxon>
        <taxon>Entomophthoromycotina</taxon>
        <taxon>Basidiobolomycetes</taxon>
        <taxon>Basidiobolales</taxon>
        <taxon>Basidiobolaceae</taxon>
        <taxon>Basidiobolus</taxon>
    </lineage>
</organism>